<dbReference type="AlphaFoldDB" id="A0AAU9BSJ1"/>
<protein>
    <recommendedName>
        <fullName evidence="4">DUF4845 domain-containing protein</fullName>
    </recommendedName>
</protein>
<keyword evidence="3" id="KW-1185">Reference proteome</keyword>
<keyword evidence="1" id="KW-1133">Transmembrane helix</keyword>
<evidence type="ECO:0008006" key="4">
    <source>
        <dbReference type="Google" id="ProtNLM"/>
    </source>
</evidence>
<keyword evidence="1" id="KW-0812">Transmembrane</keyword>
<proteinExistence type="predicted"/>
<dbReference type="EMBL" id="AP024714">
    <property type="protein sequence ID" value="BCX81521.1"/>
    <property type="molecule type" value="Genomic_DNA"/>
</dbReference>
<evidence type="ECO:0000256" key="1">
    <source>
        <dbReference type="SAM" id="Phobius"/>
    </source>
</evidence>
<feature type="transmembrane region" description="Helical" evidence="1">
    <location>
        <begin position="6"/>
        <end position="28"/>
    </location>
</feature>
<evidence type="ECO:0000313" key="3">
    <source>
        <dbReference type="Proteomes" id="UP001321825"/>
    </source>
</evidence>
<sequence>MTLIGLIFVLAIFGFFVLLILKIGPIYLEHFKVVGSLKSLQETPELARKSRREIRSLLEKRLDINMVENVAPEDIVVRKEDGVVTVEVSYEVEKPVLANLSVVAYFDDRIEAGGAP</sequence>
<gene>
    <name evidence="2" type="ORF">MIT9_P1099</name>
</gene>
<organism evidence="2 3">
    <name type="scientific">Methylomarinovum caldicuralii</name>
    <dbReference type="NCBI Taxonomy" id="438856"/>
    <lineage>
        <taxon>Bacteria</taxon>
        <taxon>Pseudomonadati</taxon>
        <taxon>Pseudomonadota</taxon>
        <taxon>Gammaproteobacteria</taxon>
        <taxon>Methylococcales</taxon>
        <taxon>Methylothermaceae</taxon>
        <taxon>Methylomarinovum</taxon>
    </lineage>
</organism>
<name>A0AAU9BSJ1_9GAMM</name>
<accession>A0AAU9BSJ1</accession>
<keyword evidence="1" id="KW-0472">Membrane</keyword>
<dbReference type="Pfam" id="PF16137">
    <property type="entry name" value="DUF4845"/>
    <property type="match status" value="1"/>
</dbReference>
<reference evidence="3" key="1">
    <citation type="journal article" date="2024" name="Int. J. Syst. Evol. Microbiol.">
        <title>Methylomarinovum tepidoasis sp. nov., a moderately thermophilic methanotroph of the family Methylothermaceae isolated from a deep-sea hydrothermal field.</title>
        <authorList>
            <person name="Hirayama H."/>
            <person name="Takaki Y."/>
            <person name="Abe M."/>
            <person name="Miyazaki M."/>
            <person name="Uematsu K."/>
            <person name="Matsui Y."/>
            <person name="Takai K."/>
        </authorList>
    </citation>
    <scope>NUCLEOTIDE SEQUENCE [LARGE SCALE GENOMIC DNA]</scope>
    <source>
        <strain evidence="3">IT-9</strain>
    </source>
</reference>
<dbReference type="KEGG" id="mcau:MIT9_P1099"/>
<dbReference type="InterPro" id="IPR032314">
    <property type="entry name" value="DUF4845"/>
</dbReference>
<evidence type="ECO:0000313" key="2">
    <source>
        <dbReference type="EMBL" id="BCX81521.1"/>
    </source>
</evidence>
<dbReference type="Proteomes" id="UP001321825">
    <property type="component" value="Chromosome"/>
</dbReference>